<organism evidence="3">
    <name type="scientific">Acromyrmex echinatior</name>
    <name type="common">Panamanian leafcutter ant</name>
    <name type="synonym">Acromyrmex octospinosus echinatior</name>
    <dbReference type="NCBI Taxonomy" id="103372"/>
    <lineage>
        <taxon>Eukaryota</taxon>
        <taxon>Metazoa</taxon>
        <taxon>Ecdysozoa</taxon>
        <taxon>Arthropoda</taxon>
        <taxon>Hexapoda</taxon>
        <taxon>Insecta</taxon>
        <taxon>Pterygota</taxon>
        <taxon>Neoptera</taxon>
        <taxon>Endopterygota</taxon>
        <taxon>Hymenoptera</taxon>
        <taxon>Apocrita</taxon>
        <taxon>Aculeata</taxon>
        <taxon>Formicoidea</taxon>
        <taxon>Formicidae</taxon>
        <taxon>Myrmicinae</taxon>
        <taxon>Acromyrmex</taxon>
    </lineage>
</organism>
<dbReference type="InParanoid" id="F4WLZ6"/>
<dbReference type="EMBL" id="GL888217">
    <property type="protein sequence ID" value="EGI64640.1"/>
    <property type="molecule type" value="Genomic_DNA"/>
</dbReference>
<evidence type="ECO:0000313" key="2">
    <source>
        <dbReference type="EMBL" id="EGI64640.1"/>
    </source>
</evidence>
<feature type="compositionally biased region" description="Basic and acidic residues" evidence="1">
    <location>
        <begin position="14"/>
        <end position="37"/>
    </location>
</feature>
<proteinExistence type="predicted"/>
<accession>F4WLZ6</accession>
<keyword evidence="3" id="KW-1185">Reference proteome</keyword>
<dbReference type="Proteomes" id="UP000007755">
    <property type="component" value="Unassembled WGS sequence"/>
</dbReference>
<name>F4WLZ6_ACREC</name>
<evidence type="ECO:0000256" key="1">
    <source>
        <dbReference type="SAM" id="MobiDB-lite"/>
    </source>
</evidence>
<dbReference type="AlphaFoldDB" id="F4WLZ6"/>
<sequence length="223" mass="25526">MRDTSTRSQAGQDENPKVMQRQEGKKLPKKKGDREESTDGIPTIQISSILITDVTIQRDRRQKALLSRQTDLINCTMGTIGFEDFQGKHKQQHRRTAIRLRSLMFLRQSSNCVLKSDHSSMRISELIEKYSVRSNMIFSVACLESFGASSFSGAIKPTKKFGLVGTVLLLLRGTPKANVSFPREDLKVAYYPTERFILHQHILQTAFYRLYVCINSKQFAYEQ</sequence>
<reference evidence="2" key="1">
    <citation type="submission" date="2011-02" db="EMBL/GenBank/DDBJ databases">
        <title>The genome of the leaf-cutting ant Acromyrmex echinatior suggests key adaptations to social evolution and fungus farming.</title>
        <authorList>
            <person name="Nygaard S."/>
            <person name="Zhang G."/>
        </authorList>
    </citation>
    <scope>NUCLEOTIDE SEQUENCE</scope>
</reference>
<evidence type="ECO:0000313" key="3">
    <source>
        <dbReference type="Proteomes" id="UP000007755"/>
    </source>
</evidence>
<protein>
    <submittedName>
        <fullName evidence="2">Uncharacterized protein</fullName>
    </submittedName>
</protein>
<gene>
    <name evidence="2" type="ORF">G5I_06829</name>
</gene>
<feature type="compositionally biased region" description="Polar residues" evidence="1">
    <location>
        <begin position="1"/>
        <end position="12"/>
    </location>
</feature>
<feature type="region of interest" description="Disordered" evidence="1">
    <location>
        <begin position="1"/>
        <end position="39"/>
    </location>
</feature>